<evidence type="ECO:0000313" key="2">
    <source>
        <dbReference type="Proteomes" id="UP000823935"/>
    </source>
</evidence>
<accession>A0A9D1JJF9</accession>
<name>A0A9D1JJF9_9FIRM</name>
<dbReference type="Proteomes" id="UP000823935">
    <property type="component" value="Unassembled WGS sequence"/>
</dbReference>
<comment type="caution">
    <text evidence="1">The sequence shown here is derived from an EMBL/GenBank/DDBJ whole genome shotgun (WGS) entry which is preliminary data.</text>
</comment>
<proteinExistence type="predicted"/>
<sequence>MKEYEAVWEIFNQCPNNQMRDVFFEELSLDDPEEYLRQKFKGKEVSWEKTVLEDGTLVFDIQASGIRQRYTFTEI</sequence>
<organism evidence="1 2">
    <name type="scientific">Candidatus Limivivens intestinipullorum</name>
    <dbReference type="NCBI Taxonomy" id="2840858"/>
    <lineage>
        <taxon>Bacteria</taxon>
        <taxon>Bacillati</taxon>
        <taxon>Bacillota</taxon>
        <taxon>Clostridia</taxon>
        <taxon>Lachnospirales</taxon>
        <taxon>Lachnospiraceae</taxon>
        <taxon>Lachnospiraceae incertae sedis</taxon>
        <taxon>Candidatus Limivivens</taxon>
    </lineage>
</organism>
<protein>
    <submittedName>
        <fullName evidence="1">Uncharacterized protein</fullName>
    </submittedName>
</protein>
<dbReference type="EMBL" id="DVIQ01000027">
    <property type="protein sequence ID" value="HIS31055.1"/>
    <property type="molecule type" value="Genomic_DNA"/>
</dbReference>
<dbReference type="AlphaFoldDB" id="A0A9D1JJF9"/>
<gene>
    <name evidence="1" type="ORF">IAB44_05820</name>
</gene>
<evidence type="ECO:0000313" key="1">
    <source>
        <dbReference type="EMBL" id="HIS31055.1"/>
    </source>
</evidence>
<reference evidence="1" key="2">
    <citation type="journal article" date="2021" name="PeerJ">
        <title>Extensive microbial diversity within the chicken gut microbiome revealed by metagenomics and culture.</title>
        <authorList>
            <person name="Gilroy R."/>
            <person name="Ravi A."/>
            <person name="Getino M."/>
            <person name="Pursley I."/>
            <person name="Horton D.L."/>
            <person name="Alikhan N.F."/>
            <person name="Baker D."/>
            <person name="Gharbi K."/>
            <person name="Hall N."/>
            <person name="Watson M."/>
            <person name="Adriaenssens E.M."/>
            <person name="Foster-Nyarko E."/>
            <person name="Jarju S."/>
            <person name="Secka A."/>
            <person name="Antonio M."/>
            <person name="Oren A."/>
            <person name="Chaudhuri R.R."/>
            <person name="La Ragione R."/>
            <person name="Hildebrand F."/>
            <person name="Pallen M.J."/>
        </authorList>
    </citation>
    <scope>NUCLEOTIDE SEQUENCE</scope>
    <source>
        <strain evidence="1">CHK190-19873</strain>
    </source>
</reference>
<reference evidence="1" key="1">
    <citation type="submission" date="2020-10" db="EMBL/GenBank/DDBJ databases">
        <authorList>
            <person name="Gilroy R."/>
        </authorList>
    </citation>
    <scope>NUCLEOTIDE SEQUENCE</scope>
    <source>
        <strain evidence="1">CHK190-19873</strain>
    </source>
</reference>